<evidence type="ECO:0000256" key="8">
    <source>
        <dbReference type="SAM" id="MobiDB-lite"/>
    </source>
</evidence>
<dbReference type="InterPro" id="IPR036439">
    <property type="entry name" value="Dockerin_dom_sf"/>
</dbReference>
<evidence type="ECO:0000256" key="3">
    <source>
        <dbReference type="ARBA" id="ARBA00011901"/>
    </source>
</evidence>
<dbReference type="RefSeq" id="WP_307410850.1">
    <property type="nucleotide sequence ID" value="NZ_JAUSUR010000008.1"/>
</dbReference>
<feature type="compositionally biased region" description="Acidic residues" evidence="8">
    <location>
        <begin position="51"/>
        <end position="60"/>
    </location>
</feature>
<dbReference type="PANTHER" id="PTHR30417:SF11">
    <property type="entry name" value="N-ACETYLMURAMOYL-L-ALANINE AMIDASE XLYA"/>
    <property type="match status" value="1"/>
</dbReference>
<dbReference type="InterPro" id="IPR036505">
    <property type="entry name" value="Amidase/PGRP_sf"/>
</dbReference>
<evidence type="ECO:0000313" key="11">
    <source>
        <dbReference type="EMBL" id="MDQ0362804.1"/>
    </source>
</evidence>
<dbReference type="Gene3D" id="1.10.1330.10">
    <property type="entry name" value="Dockerin domain"/>
    <property type="match status" value="1"/>
</dbReference>
<dbReference type="InterPro" id="IPR002105">
    <property type="entry name" value="Dockerin_1_rpt"/>
</dbReference>
<name>A0ABU0E7C0_9FIRM</name>
<dbReference type="InterPro" id="IPR016134">
    <property type="entry name" value="Dockerin_dom"/>
</dbReference>
<comment type="similarity">
    <text evidence="2">Belongs to the N-acetylmuramoyl-L-alanine amidase 2 family.</text>
</comment>
<keyword evidence="12" id="KW-1185">Reference proteome</keyword>
<dbReference type="Proteomes" id="UP001230220">
    <property type="component" value="Unassembled WGS sequence"/>
</dbReference>
<evidence type="ECO:0000256" key="7">
    <source>
        <dbReference type="ARBA" id="ARBA00023316"/>
    </source>
</evidence>
<evidence type="ECO:0000259" key="10">
    <source>
        <dbReference type="PROSITE" id="PS51766"/>
    </source>
</evidence>
<dbReference type="InterPro" id="IPR018247">
    <property type="entry name" value="EF_Hand_1_Ca_BS"/>
</dbReference>
<feature type="compositionally biased region" description="Acidic residues" evidence="8">
    <location>
        <begin position="69"/>
        <end position="87"/>
    </location>
</feature>
<evidence type="ECO:0000256" key="1">
    <source>
        <dbReference type="ARBA" id="ARBA00001561"/>
    </source>
</evidence>
<dbReference type="CDD" id="cd06583">
    <property type="entry name" value="PGRP"/>
    <property type="match status" value="1"/>
</dbReference>
<dbReference type="PROSITE" id="PS51766">
    <property type="entry name" value="DOCKERIN"/>
    <property type="match status" value="1"/>
</dbReference>
<evidence type="ECO:0000313" key="12">
    <source>
        <dbReference type="Proteomes" id="UP001230220"/>
    </source>
</evidence>
<dbReference type="PANTHER" id="PTHR30417">
    <property type="entry name" value="N-ACETYLMURAMOYL-L-ALANINE AMIDASE AMID"/>
    <property type="match status" value="1"/>
</dbReference>
<feature type="domain" description="Dockerin" evidence="10">
    <location>
        <begin position="526"/>
        <end position="592"/>
    </location>
</feature>
<keyword evidence="4" id="KW-0378">Hydrolase</keyword>
<evidence type="ECO:0000256" key="6">
    <source>
        <dbReference type="ARBA" id="ARBA00023287"/>
    </source>
</evidence>
<feature type="chain" id="PRO_5045723944" description="N-acetylmuramoyl-L-alanine amidase" evidence="9">
    <location>
        <begin position="27"/>
        <end position="592"/>
    </location>
</feature>
<evidence type="ECO:0000256" key="2">
    <source>
        <dbReference type="ARBA" id="ARBA00007553"/>
    </source>
</evidence>
<sequence>MKKRFFLIALAMMFTLSSIGNFNAYATEDDPLENGELGDDAENLNNVQQDGGEDTGEINTEEVPVVDEPSQDESNDNADNDDLETGLDENDYVVDTHDHGEGFEDWYVGNPLLREFYGGYQRNGSFYIVRASDKKVFLATSLKVTWKNGGGVNKYYYVPALGDYLLVTDAYYCREYLTISEKFTLTRTAETYNHPFVASAFQRSDTLAPGTYTVTRVSLELIEVVKADGTKVWISPQYKPNDTFLSTNYGRFNGTKASLSVSNIRGIPIYQKIMPVREDKRTGIAMKPQYITIHNTGNSGYGANAAAHANGQINDSRTWISWHYTVDNKEIYQSVPMNEVAYHAGDGTNIGNSATIAIEICENSDGNYATAEKNAAYLTARLLYENNLPATAVRQHKDWSGKNCPSNMIAGTKGSLGWTSYMALVKTEYDKIVAENQATNEETGDTQISEELQAVLKANGYTFDGGYVYGFKDGTTLQSTLDKWKTTNSGISMTVTKDSTAVALTNLATTGQVAKITVGGKTAKVIFVVKGDVNGDGKVTSADYLFVKAQIMETKVLTASQKKAADVSNDSKVSSVDYLKIKAYIMGTISGF</sequence>
<dbReference type="SMART" id="SM00644">
    <property type="entry name" value="Ami_2"/>
    <property type="match status" value="1"/>
</dbReference>
<organism evidence="11 12">
    <name type="scientific">Breznakia pachnodae</name>
    <dbReference type="NCBI Taxonomy" id="265178"/>
    <lineage>
        <taxon>Bacteria</taxon>
        <taxon>Bacillati</taxon>
        <taxon>Bacillota</taxon>
        <taxon>Erysipelotrichia</taxon>
        <taxon>Erysipelotrichales</taxon>
        <taxon>Erysipelotrichaceae</taxon>
        <taxon>Breznakia</taxon>
    </lineage>
</organism>
<dbReference type="Pfam" id="PF01510">
    <property type="entry name" value="Amidase_2"/>
    <property type="match status" value="1"/>
</dbReference>
<feature type="compositionally biased region" description="Acidic residues" evidence="8">
    <location>
        <begin position="30"/>
        <end position="42"/>
    </location>
</feature>
<dbReference type="CDD" id="cd14256">
    <property type="entry name" value="Dockerin_I"/>
    <property type="match status" value="1"/>
</dbReference>
<feature type="signal peptide" evidence="9">
    <location>
        <begin position="1"/>
        <end position="26"/>
    </location>
</feature>
<dbReference type="EC" id="3.5.1.28" evidence="3"/>
<dbReference type="PROSITE" id="PS00018">
    <property type="entry name" value="EF_HAND_1"/>
    <property type="match status" value="1"/>
</dbReference>
<dbReference type="SUPFAM" id="SSF63446">
    <property type="entry name" value="Type I dockerin domain"/>
    <property type="match status" value="1"/>
</dbReference>
<feature type="region of interest" description="Disordered" evidence="8">
    <location>
        <begin position="30"/>
        <end position="87"/>
    </location>
</feature>
<evidence type="ECO:0000256" key="9">
    <source>
        <dbReference type="SAM" id="SignalP"/>
    </source>
</evidence>
<dbReference type="InterPro" id="IPR051206">
    <property type="entry name" value="NAMLAA_amidase_2"/>
</dbReference>
<evidence type="ECO:0000256" key="4">
    <source>
        <dbReference type="ARBA" id="ARBA00022801"/>
    </source>
</evidence>
<keyword evidence="9" id="KW-0732">Signal</keyword>
<dbReference type="Gene3D" id="3.40.80.10">
    <property type="entry name" value="Peptidoglycan recognition protein-like"/>
    <property type="match status" value="1"/>
</dbReference>
<dbReference type="EMBL" id="JAUSUR010000008">
    <property type="protein sequence ID" value="MDQ0362804.1"/>
    <property type="molecule type" value="Genomic_DNA"/>
</dbReference>
<reference evidence="11 12" key="1">
    <citation type="submission" date="2023-07" db="EMBL/GenBank/DDBJ databases">
        <title>Genomic Encyclopedia of Type Strains, Phase IV (KMG-IV): sequencing the most valuable type-strain genomes for metagenomic binning, comparative biology and taxonomic classification.</title>
        <authorList>
            <person name="Goeker M."/>
        </authorList>
    </citation>
    <scope>NUCLEOTIDE SEQUENCE [LARGE SCALE GENOMIC DNA]</scope>
    <source>
        <strain evidence="11 12">DSM 16784</strain>
    </source>
</reference>
<accession>A0ABU0E7C0</accession>
<evidence type="ECO:0000256" key="5">
    <source>
        <dbReference type="ARBA" id="ARBA00022969"/>
    </source>
</evidence>
<keyword evidence="5" id="KW-0749">Sporulation</keyword>
<keyword evidence="6" id="KW-0178">Competence</keyword>
<dbReference type="Pfam" id="PF00404">
    <property type="entry name" value="Dockerin_1"/>
    <property type="match status" value="1"/>
</dbReference>
<proteinExistence type="inferred from homology"/>
<gene>
    <name evidence="11" type="ORF">J2S15_003565</name>
</gene>
<protein>
    <recommendedName>
        <fullName evidence="3">N-acetylmuramoyl-L-alanine amidase</fullName>
        <ecNumber evidence="3">3.5.1.28</ecNumber>
    </recommendedName>
</protein>
<dbReference type="InterPro" id="IPR002502">
    <property type="entry name" value="Amidase_domain"/>
</dbReference>
<keyword evidence="7" id="KW-0961">Cell wall biogenesis/degradation</keyword>
<comment type="catalytic activity">
    <reaction evidence="1">
        <text>Hydrolyzes the link between N-acetylmuramoyl residues and L-amino acid residues in certain cell-wall glycopeptides.</text>
        <dbReference type="EC" id="3.5.1.28"/>
    </reaction>
</comment>
<comment type="caution">
    <text evidence="11">The sequence shown here is derived from an EMBL/GenBank/DDBJ whole genome shotgun (WGS) entry which is preliminary data.</text>
</comment>
<dbReference type="SUPFAM" id="SSF55846">
    <property type="entry name" value="N-acetylmuramoyl-L-alanine amidase-like"/>
    <property type="match status" value="1"/>
</dbReference>